<protein>
    <recommendedName>
        <fullName evidence="2">Envelope protein N-terminal domain-containing protein</fullName>
    </recommendedName>
</protein>
<dbReference type="EMBL" id="CP039138">
    <property type="protein sequence ID" value="QCP91819.1"/>
    <property type="molecule type" value="Genomic_DNA"/>
</dbReference>
<keyword evidence="1" id="KW-0472">Membrane</keyword>
<dbReference type="Pfam" id="PF26255">
    <property type="entry name" value="Viral_env_HRPV"/>
    <property type="match status" value="1"/>
</dbReference>
<dbReference type="AlphaFoldDB" id="A0A4P8JWJ7"/>
<proteinExistence type="predicted"/>
<dbReference type="GeneID" id="40153187"/>
<reference evidence="3 4" key="1">
    <citation type="submission" date="2019-04" db="EMBL/GenBank/DDBJ databases">
        <title>Methylomes of two halophilic Archaea, Haloarcula marismortui and Haloferax mediterranei.</title>
        <authorList>
            <person name="DasSarma S."/>
            <person name="DasSarma P."/>
            <person name="DasSarma S."/>
            <person name="Fomenkov A."/>
            <person name="Vincze T."/>
            <person name="Anton B.P."/>
            <person name="Roberts R.J."/>
        </authorList>
    </citation>
    <scope>NUCLEOTIDE SEQUENCE [LARGE SCALE GENOMIC DNA]</scope>
    <source>
        <strain evidence="3 4">ATCC 43049</strain>
    </source>
</reference>
<dbReference type="RefSeq" id="WP_049938979.1">
    <property type="nucleotide sequence ID" value="NC_006396.1"/>
</dbReference>
<evidence type="ECO:0000313" key="4">
    <source>
        <dbReference type="Proteomes" id="UP000298722"/>
    </source>
</evidence>
<evidence type="ECO:0000313" key="3">
    <source>
        <dbReference type="EMBL" id="QCP91819.1"/>
    </source>
</evidence>
<dbReference type="InterPro" id="IPR058677">
    <property type="entry name" value="ORF4_N"/>
</dbReference>
<organism evidence="3 4">
    <name type="scientific">Haloarcula marismortui (strain ATCC 43049 / DSM 3752 / JCM 8966 / VKM B-1809)</name>
    <name type="common">Halobacterium marismortui</name>
    <dbReference type="NCBI Taxonomy" id="272569"/>
    <lineage>
        <taxon>Archaea</taxon>
        <taxon>Methanobacteriati</taxon>
        <taxon>Methanobacteriota</taxon>
        <taxon>Stenosarchaea group</taxon>
        <taxon>Halobacteria</taxon>
        <taxon>Halobacteriales</taxon>
        <taxon>Haloarculaceae</taxon>
        <taxon>Haloarcula</taxon>
    </lineage>
</organism>
<keyword evidence="1" id="KW-1133">Transmembrane helix</keyword>
<name>A0A4P8JWJ7_HALMA</name>
<accession>A0A4P8JWJ7</accession>
<feature type="domain" description="Envelope protein N-terminal" evidence="2">
    <location>
        <begin position="161"/>
        <end position="443"/>
    </location>
</feature>
<keyword evidence="1" id="KW-0812">Transmembrane</keyword>
<evidence type="ECO:0000256" key="1">
    <source>
        <dbReference type="SAM" id="Phobius"/>
    </source>
</evidence>
<evidence type="ECO:0000259" key="2">
    <source>
        <dbReference type="Pfam" id="PF26255"/>
    </source>
</evidence>
<sequence>MTRARSVLLAALIICSAVVGAVGPALAQTATDSGPVTYEYTGSPTTLIVDTSNLDGGTEFTVEYTTQGGPSTGTTVLARETYNTANLKEDQLLFFNDGAYESVNVTVSDYSGGEPTFDSKSGLLGGVNLVRTVVGTTGGDSDLTCDTSDKIGNALSGVENLDCTPQPGTTTVNTTNTDTAQVKTDIYQSALNSNASTDNTLTVLNNDLKDAKTQARIEGKNAYIRALNNGSSKSAAKNAAKEAVSDFYATHQKNLLAEYTLTVSHFKYLRSTALNESIDSSYVDTDDQSLSSTGDYTYDWNQPTDSVTLTDGTTEDYTYVQISKTYGPGGDTETYDHYITNTAKSGATLGISAKSLGVHGYNSDTSYVAVVPFERFQSTWTTIENQDQTVRNEMYTLAENTYSAYQAGEINNSDLVDPYVLASQQSPGDDFQGWAAAQLTLLGTNSPENFDQIGSFNVTTESGTQYEGVLFSQENPASGQFENGTTYNTSNIGGTQYVVTSDRIVELDGEFTIDSISTQDGQTVQNVTIQKTTYETTNVTELKQQYEDLAYKRAQIEAREKALKQSAGGGFLGGGSVPPVVALAVIGTLLAIVVLQN</sequence>
<gene>
    <name evidence="3" type="ORF">E6P14_13485</name>
</gene>
<feature type="transmembrane region" description="Helical" evidence="1">
    <location>
        <begin position="571"/>
        <end position="595"/>
    </location>
</feature>
<dbReference type="Proteomes" id="UP000298722">
    <property type="component" value="Chromosome"/>
</dbReference>